<sequence length="587" mass="67474">MAWTKKNLYDRIYDRFTEKDTDYAKVNNNRDVITTYFRSDEIVDTDEKGNLVGQCIYSGGGPWYSRLMSTGFQGSLVSKNIAWHMYQMGRYELKGIDELDVWLQQVREFMTAEYQRSNFYDVQPQFTHEGVTTGSPVMFGEEDLANERTMWMPQHYKNIRLFYDKYNQDDGAIMLDKTWTAKKIFDTFIVRDDDAYTKSAEKLSNAVVQCLRSGRLDEEFTVYRATFKVTDPIWNGDGFTKPRGAWTWLTAYFLELTEAEGDKKNAPLNDNMGDFSQPYSVWNYDKKPWEASSRTPAFSAIWDNLSLQQIDKNLLENVQNINRPAFVALDSQRNKVDLSPEGEMYVTDAEYDRPPKMIDRVGGLQFSRDLFELKDEALQRWFFIDQFAMFSRLARDKNQPVTATQIWQMMGEKATLLSPAIETHSKYLSSVDARMIDIASRRGQGPFNRRVVENIADIVDSVLGGFSDGIDIQPLFVGPLAQAQMTSQALQPIQAWMAEVGPLMEFNPQLRHRYRWPQLAGKIEDAVNFPQDVIVPQEEYDEIVKAENAAALAQREQENAVEMMKASKNLQGPVDDTSVMAQVAEAV</sequence>
<evidence type="ECO:0000256" key="2">
    <source>
        <dbReference type="ARBA" id="ARBA00022595"/>
    </source>
</evidence>
<dbReference type="AlphaFoldDB" id="A0A0F9QHU4"/>
<keyword evidence="5" id="KW-0231">Viral genome packaging</keyword>
<reference evidence="7" key="1">
    <citation type="journal article" date="2015" name="Nature">
        <title>Complex archaea that bridge the gap between prokaryotes and eukaryotes.</title>
        <authorList>
            <person name="Spang A."/>
            <person name="Saw J.H."/>
            <person name="Jorgensen S.L."/>
            <person name="Zaremba-Niedzwiedzka K."/>
            <person name="Martijn J."/>
            <person name="Lind A.E."/>
            <person name="van Eijk R."/>
            <person name="Schleper C."/>
            <person name="Guy L."/>
            <person name="Ettema T.J."/>
        </authorList>
    </citation>
    <scope>NUCLEOTIDE SEQUENCE</scope>
</reference>
<evidence type="ECO:0000256" key="1">
    <source>
        <dbReference type="ARBA" id="ARBA00004328"/>
    </source>
</evidence>
<evidence type="ECO:0000256" key="4">
    <source>
        <dbReference type="ARBA" id="ARBA00022844"/>
    </source>
</evidence>
<gene>
    <name evidence="7" type="ORF">LCGC14_1093010</name>
</gene>
<organism evidence="7">
    <name type="scientific">marine sediment metagenome</name>
    <dbReference type="NCBI Taxonomy" id="412755"/>
    <lineage>
        <taxon>unclassified sequences</taxon>
        <taxon>metagenomes</taxon>
        <taxon>ecological metagenomes</taxon>
    </lineage>
</organism>
<keyword evidence="6" id="KW-1160">Virus entry into host cell</keyword>
<keyword evidence="3" id="KW-1188">Viral release from host cell</keyword>
<evidence type="ECO:0008006" key="8">
    <source>
        <dbReference type="Google" id="ProtNLM"/>
    </source>
</evidence>
<protein>
    <recommendedName>
        <fullName evidence="8">Bacteriophage head to tail connecting protein</fullName>
    </recommendedName>
</protein>
<evidence type="ECO:0000313" key="7">
    <source>
        <dbReference type="EMBL" id="KKN04873.1"/>
    </source>
</evidence>
<comment type="caution">
    <text evidence="7">The sequence shown here is derived from an EMBL/GenBank/DDBJ whole genome shotgun (WGS) entry which is preliminary data.</text>
</comment>
<comment type="subcellular location">
    <subcellularLocation>
        <location evidence="1">Virion</location>
    </subcellularLocation>
</comment>
<evidence type="ECO:0000256" key="6">
    <source>
        <dbReference type="ARBA" id="ARBA00023296"/>
    </source>
</evidence>
<dbReference type="EMBL" id="LAZR01004869">
    <property type="protein sequence ID" value="KKN04873.1"/>
    <property type="molecule type" value="Genomic_DNA"/>
</dbReference>
<dbReference type="GO" id="GO:0044423">
    <property type="term" value="C:virion component"/>
    <property type="evidence" value="ECO:0007669"/>
    <property type="project" value="UniProtKB-KW"/>
</dbReference>
<keyword evidence="2" id="KW-1162">Viral penetration into host cytoplasm</keyword>
<evidence type="ECO:0000256" key="3">
    <source>
        <dbReference type="ARBA" id="ARBA00022612"/>
    </source>
</evidence>
<accession>A0A0F9QHU4</accession>
<evidence type="ECO:0000256" key="5">
    <source>
        <dbReference type="ARBA" id="ARBA00023219"/>
    </source>
</evidence>
<proteinExistence type="predicted"/>
<name>A0A0F9QHU4_9ZZZZ</name>
<dbReference type="Pfam" id="PF12236">
    <property type="entry name" value="Head-tail_con"/>
    <property type="match status" value="1"/>
</dbReference>
<keyword evidence="4" id="KW-0946">Virion</keyword>
<dbReference type="GO" id="GO:0046718">
    <property type="term" value="P:symbiont entry into host cell"/>
    <property type="evidence" value="ECO:0007669"/>
    <property type="project" value="UniProtKB-KW"/>
</dbReference>
<dbReference type="InterPro" id="IPR020991">
    <property type="entry name" value="Connector_podovirus"/>
</dbReference>